<dbReference type="Pfam" id="PF07702">
    <property type="entry name" value="UTRA"/>
    <property type="match status" value="1"/>
</dbReference>
<evidence type="ECO:0000313" key="3">
    <source>
        <dbReference type="Proteomes" id="UP000439550"/>
    </source>
</evidence>
<dbReference type="GO" id="GO:0003677">
    <property type="term" value="F:DNA binding"/>
    <property type="evidence" value="ECO:0007669"/>
    <property type="project" value="InterPro"/>
</dbReference>
<name>A0A7X1Z8F1_9LACT</name>
<comment type="caution">
    <text evidence="2">The sequence shown here is derived from an EMBL/GenBank/DDBJ whole genome shotgun (WGS) entry which is preliminary data.</text>
</comment>
<sequence length="52" mass="5975">MGRPRLLELAEGDMVVIASQTAYLTDGRVFESSENVHRYDKYGFEIVLIRNN</sequence>
<proteinExistence type="predicted"/>
<dbReference type="GO" id="GO:0006355">
    <property type="term" value="P:regulation of DNA-templated transcription"/>
    <property type="evidence" value="ECO:0007669"/>
    <property type="project" value="InterPro"/>
</dbReference>
<protein>
    <submittedName>
        <fullName evidence="2">UTRA domain-containing protein</fullName>
    </submittedName>
</protein>
<evidence type="ECO:0000313" key="2">
    <source>
        <dbReference type="EMBL" id="MQW39740.1"/>
    </source>
</evidence>
<accession>A0A7X1Z8F1</accession>
<dbReference type="InterPro" id="IPR028978">
    <property type="entry name" value="Chorismate_lyase_/UTRA_dom_sf"/>
</dbReference>
<dbReference type="RefSeq" id="WP_153496410.1">
    <property type="nucleotide sequence ID" value="NZ_CBCRWP010000007.1"/>
</dbReference>
<dbReference type="AlphaFoldDB" id="A0A7X1Z8F1"/>
<keyword evidence="3" id="KW-1185">Reference proteome</keyword>
<dbReference type="InterPro" id="IPR011663">
    <property type="entry name" value="UTRA"/>
</dbReference>
<organism evidence="2 3">
    <name type="scientific">Lactococcus hircilactis</name>
    <dbReference type="NCBI Taxonomy" id="1494462"/>
    <lineage>
        <taxon>Bacteria</taxon>
        <taxon>Bacillati</taxon>
        <taxon>Bacillota</taxon>
        <taxon>Bacilli</taxon>
        <taxon>Lactobacillales</taxon>
        <taxon>Streptococcaceae</taxon>
        <taxon>Lactococcus</taxon>
    </lineage>
</organism>
<dbReference type="SUPFAM" id="SSF64288">
    <property type="entry name" value="Chorismate lyase-like"/>
    <property type="match status" value="1"/>
</dbReference>
<feature type="domain" description="UbiC transcription regulator-associated" evidence="1">
    <location>
        <begin position="5"/>
        <end position="42"/>
    </location>
</feature>
<dbReference type="Gene3D" id="3.40.1410.10">
    <property type="entry name" value="Chorismate lyase-like"/>
    <property type="match status" value="1"/>
</dbReference>
<gene>
    <name evidence="2" type="ORF">GHI93_07355</name>
</gene>
<reference evidence="2 3" key="1">
    <citation type="submission" date="2019-10" db="EMBL/GenBank/DDBJ databases">
        <authorList>
            <person name="Dong K."/>
        </authorList>
    </citation>
    <scope>NUCLEOTIDE SEQUENCE [LARGE SCALE GENOMIC DNA]</scope>
    <source>
        <strain evidence="2 3">DSM 28960</strain>
    </source>
</reference>
<dbReference type="Proteomes" id="UP000439550">
    <property type="component" value="Unassembled WGS sequence"/>
</dbReference>
<dbReference type="EMBL" id="WITJ01000009">
    <property type="protein sequence ID" value="MQW39740.1"/>
    <property type="molecule type" value="Genomic_DNA"/>
</dbReference>
<dbReference type="OrthoDB" id="9815017at2"/>
<evidence type="ECO:0000259" key="1">
    <source>
        <dbReference type="Pfam" id="PF07702"/>
    </source>
</evidence>